<feature type="region of interest" description="Disordered" evidence="1">
    <location>
        <begin position="75"/>
        <end position="94"/>
    </location>
</feature>
<comment type="caution">
    <text evidence="2">The sequence shown here is derived from an EMBL/GenBank/DDBJ whole genome shotgun (WGS) entry which is preliminary data.</text>
</comment>
<accession>A0A5M8PLB3</accession>
<evidence type="ECO:0000256" key="1">
    <source>
        <dbReference type="SAM" id="MobiDB-lite"/>
    </source>
</evidence>
<dbReference type="Proteomes" id="UP000324767">
    <property type="component" value="Unassembled WGS sequence"/>
</dbReference>
<feature type="region of interest" description="Disordered" evidence="1">
    <location>
        <begin position="20"/>
        <end position="57"/>
    </location>
</feature>
<dbReference type="EMBL" id="VXIT01000009">
    <property type="protein sequence ID" value="KAA6410245.1"/>
    <property type="molecule type" value="Genomic_DNA"/>
</dbReference>
<feature type="compositionally biased region" description="Basic and acidic residues" evidence="1">
    <location>
        <begin position="244"/>
        <end position="272"/>
    </location>
</feature>
<organism evidence="2 3">
    <name type="scientific">Lasallia pustulata</name>
    <dbReference type="NCBI Taxonomy" id="136370"/>
    <lineage>
        <taxon>Eukaryota</taxon>
        <taxon>Fungi</taxon>
        <taxon>Dikarya</taxon>
        <taxon>Ascomycota</taxon>
        <taxon>Pezizomycotina</taxon>
        <taxon>Lecanoromycetes</taxon>
        <taxon>OSLEUM clade</taxon>
        <taxon>Umbilicariomycetidae</taxon>
        <taxon>Umbilicariales</taxon>
        <taxon>Umbilicariaceae</taxon>
        <taxon>Lasallia</taxon>
    </lineage>
</organism>
<dbReference type="AlphaFoldDB" id="A0A5M8PLB3"/>
<dbReference type="OrthoDB" id="3946700at2759"/>
<evidence type="ECO:0000313" key="2">
    <source>
        <dbReference type="EMBL" id="KAA6410245.1"/>
    </source>
</evidence>
<evidence type="ECO:0000313" key="3">
    <source>
        <dbReference type="Proteomes" id="UP000324767"/>
    </source>
</evidence>
<feature type="region of interest" description="Disordered" evidence="1">
    <location>
        <begin position="125"/>
        <end position="154"/>
    </location>
</feature>
<feature type="region of interest" description="Disordered" evidence="1">
    <location>
        <begin position="204"/>
        <end position="273"/>
    </location>
</feature>
<reference evidence="2 3" key="1">
    <citation type="submission" date="2019-09" db="EMBL/GenBank/DDBJ databases">
        <title>The hologenome of the rock-dwelling lichen Lasallia pustulata.</title>
        <authorList>
            <person name="Greshake Tzovaras B."/>
            <person name="Segers F."/>
            <person name="Bicker A."/>
            <person name="Dal Grande F."/>
            <person name="Otte J."/>
            <person name="Hankeln T."/>
            <person name="Schmitt I."/>
            <person name="Ebersberger I."/>
        </authorList>
    </citation>
    <scope>NUCLEOTIDE SEQUENCE [LARGE SCALE GENOMIC DNA]</scope>
    <source>
        <strain evidence="2">A1-1</strain>
    </source>
</reference>
<sequence>MGLPMFREPEASDSKVVIKADASTHARSSIRRQRTVRYNPHIHHDHPSSSRSRVYNNQPRDLDRRLLLQIIHRGRATPSPNGHNSASEHDVEAEADLAHAEASNRRRYESGRALLRDALSFERPGERMRIPGDSPRRFDVAAPLPTVPDPRDYAGQRRGRVEYYVDLSRSEDGTRASSDTHEAVPTPGAALLTPRFAPAYRFEESSPASHRLHSSSQALDDDASRLRGGDLDELPPLRRMGNRSYHDPFYESHDPSIRHPLDGLGDRRRSFSPDDDTWETLLTTIAPDEHLPSAHSSFTSATASASSLSSNSASSSATVLTAPSLSSAESFDVYPTICENSDSEESDGEDEHYAILQASRRDDQRPRGFNGYPDVIMYLTNCGRQLDYPGFPEVEKTAALIGRDFELRLCGRDTVNTVLVFYMVAEGIGLLRKHSLYLATRLRLEVERENYFGLDQKVQTKVKVTDATVFSRQIFS</sequence>
<feature type="compositionally biased region" description="Basic residues" evidence="1">
    <location>
        <begin position="28"/>
        <end position="44"/>
    </location>
</feature>
<protein>
    <submittedName>
        <fullName evidence="2">Uncharacterized protein</fullName>
    </submittedName>
</protein>
<feature type="compositionally biased region" description="Basic and acidic residues" evidence="1">
    <location>
        <begin position="125"/>
        <end position="139"/>
    </location>
</feature>
<gene>
    <name evidence="2" type="ORF">FRX48_05666</name>
</gene>
<proteinExistence type="predicted"/>
<name>A0A5M8PLB3_9LECA</name>